<protein>
    <recommendedName>
        <fullName evidence="5">Flagellar biosynthesis protein FlgN</fullName>
    </recommendedName>
</protein>
<evidence type="ECO:0008006" key="5">
    <source>
        <dbReference type="Google" id="ProtNLM"/>
    </source>
</evidence>
<evidence type="ECO:0000256" key="2">
    <source>
        <dbReference type="ARBA" id="ARBA00007703"/>
    </source>
</evidence>
<reference evidence="4" key="1">
    <citation type="submission" date="2019-11" db="EMBL/GenBank/DDBJ databases">
        <title>Acidithiobacillus ferrianus sp. nov.: a facultatively anaerobic and extremely acidophilic chemolithoautotroph.</title>
        <authorList>
            <person name="Norris P.R."/>
            <person name="Falagan C."/>
            <person name="Moya-Beltran A."/>
            <person name="Castro M."/>
            <person name="Quatrini R."/>
            <person name="Johnson D.B."/>
        </authorList>
    </citation>
    <scope>NUCLEOTIDE SEQUENCE [LARGE SCALE GENOMIC DNA]</scope>
    <source>
        <strain evidence="4">MG</strain>
    </source>
</reference>
<comment type="caution">
    <text evidence="4">The sequence shown here is derived from an EMBL/GenBank/DDBJ whole genome shotgun (WGS) entry which is preliminary data.</text>
</comment>
<comment type="function">
    <text evidence="1">Required for the efficient initiation of filament assembly.</text>
</comment>
<evidence type="ECO:0000313" key="4">
    <source>
        <dbReference type="EMBL" id="NDU43064.1"/>
    </source>
</evidence>
<dbReference type="InterPro" id="IPR007809">
    <property type="entry name" value="FlgN-like"/>
</dbReference>
<comment type="similarity">
    <text evidence="2">Belongs to the FlgN family.</text>
</comment>
<dbReference type="Pfam" id="PF05130">
    <property type="entry name" value="FlgN"/>
    <property type="match status" value="1"/>
</dbReference>
<organism evidence="4">
    <name type="scientific">Acidithiobacillus ferrianus</name>
    <dbReference type="NCBI Taxonomy" id="2678518"/>
    <lineage>
        <taxon>Bacteria</taxon>
        <taxon>Pseudomonadati</taxon>
        <taxon>Pseudomonadota</taxon>
        <taxon>Acidithiobacillia</taxon>
        <taxon>Acidithiobacillales</taxon>
        <taxon>Acidithiobacillaceae</taxon>
        <taxon>Acidithiobacillus</taxon>
    </lineage>
</organism>
<accession>A0A845UGT2</accession>
<dbReference type="Gene3D" id="1.20.58.300">
    <property type="entry name" value="FlgN-like"/>
    <property type="match status" value="1"/>
</dbReference>
<gene>
    <name evidence="4" type="ORF">GL267_10570</name>
</gene>
<dbReference type="AlphaFoldDB" id="A0A845UGT2"/>
<dbReference type="EMBL" id="WNJL01000035">
    <property type="protein sequence ID" value="NDU43064.1"/>
    <property type="molecule type" value="Genomic_DNA"/>
</dbReference>
<evidence type="ECO:0000256" key="1">
    <source>
        <dbReference type="ARBA" id="ARBA00002397"/>
    </source>
</evidence>
<dbReference type="RefSeq" id="WP_163098273.1">
    <property type="nucleotide sequence ID" value="NZ_CP127523.1"/>
</dbReference>
<dbReference type="InterPro" id="IPR036679">
    <property type="entry name" value="FlgN-like_sf"/>
</dbReference>
<dbReference type="SUPFAM" id="SSF140566">
    <property type="entry name" value="FlgN-like"/>
    <property type="match status" value="1"/>
</dbReference>
<evidence type="ECO:0000256" key="3">
    <source>
        <dbReference type="ARBA" id="ARBA00022795"/>
    </source>
</evidence>
<sequence>MESPTSTALQQQIGALETLLQLLHQEEHCLQSGDMTALESIAAEKERLYQSISALETRRHPQPSTAAHLELQAQRRALLGRIILHNQRNGQIIGALERFNRGAWQILFGTSDPLYTDGGTTQHSAQRHLIGSA</sequence>
<dbReference type="GO" id="GO:0044780">
    <property type="term" value="P:bacterial-type flagellum assembly"/>
    <property type="evidence" value="ECO:0007669"/>
    <property type="project" value="InterPro"/>
</dbReference>
<proteinExistence type="inferred from homology"/>
<name>A0A845UGT2_9PROT</name>
<keyword evidence="3" id="KW-1005">Bacterial flagellum biogenesis</keyword>